<dbReference type="Pfam" id="PF00990">
    <property type="entry name" value="GGDEF"/>
    <property type="match status" value="1"/>
</dbReference>
<feature type="transmembrane region" description="Helical" evidence="1">
    <location>
        <begin position="51"/>
        <end position="72"/>
    </location>
</feature>
<dbReference type="PANTHER" id="PTHR44757">
    <property type="entry name" value="DIGUANYLATE CYCLASE DGCP"/>
    <property type="match status" value="1"/>
</dbReference>
<dbReference type="PROSITE" id="PS50924">
    <property type="entry name" value="MHYT"/>
    <property type="match status" value="1"/>
</dbReference>
<feature type="transmembrane region" description="Helical" evidence="1">
    <location>
        <begin position="84"/>
        <end position="102"/>
    </location>
</feature>
<dbReference type="PROSITE" id="PS50887">
    <property type="entry name" value="GGDEF"/>
    <property type="match status" value="1"/>
</dbReference>
<proteinExistence type="predicted"/>
<evidence type="ECO:0000256" key="1">
    <source>
        <dbReference type="PROSITE-ProRule" id="PRU00244"/>
    </source>
</evidence>
<dbReference type="InterPro" id="IPR000160">
    <property type="entry name" value="GGDEF_dom"/>
</dbReference>
<dbReference type="Gene3D" id="3.20.20.450">
    <property type="entry name" value="EAL domain"/>
    <property type="match status" value="1"/>
</dbReference>
<dbReference type="SUPFAM" id="SSF55073">
    <property type="entry name" value="Nucleotide cyclase"/>
    <property type="match status" value="1"/>
</dbReference>
<evidence type="ECO:0000313" key="6">
    <source>
        <dbReference type="Proteomes" id="UP000737171"/>
    </source>
</evidence>
<dbReference type="InterPro" id="IPR035919">
    <property type="entry name" value="EAL_sf"/>
</dbReference>
<dbReference type="CDD" id="cd01949">
    <property type="entry name" value="GGDEF"/>
    <property type="match status" value="1"/>
</dbReference>
<keyword evidence="6" id="KW-1185">Reference proteome</keyword>
<keyword evidence="1" id="KW-0812">Transmembrane</keyword>
<dbReference type="SMART" id="SM00267">
    <property type="entry name" value="GGDEF"/>
    <property type="match status" value="1"/>
</dbReference>
<gene>
    <name evidence="5" type="ORF">HLB44_03200</name>
</gene>
<dbReference type="Proteomes" id="UP000737171">
    <property type="component" value="Unassembled WGS sequence"/>
</dbReference>
<feature type="domain" description="EAL" evidence="2">
    <location>
        <begin position="454"/>
        <end position="707"/>
    </location>
</feature>
<dbReference type="InterPro" id="IPR029787">
    <property type="entry name" value="Nucleotide_cyclase"/>
</dbReference>
<keyword evidence="1" id="KW-0472">Membrane</keyword>
<dbReference type="SMART" id="SM00052">
    <property type="entry name" value="EAL"/>
    <property type="match status" value="1"/>
</dbReference>
<evidence type="ECO:0000313" key="5">
    <source>
        <dbReference type="EMBL" id="NRF65989.1"/>
    </source>
</evidence>
<organism evidence="5 6">
    <name type="scientific">Pseudaquabacterium terrae</name>
    <dbReference type="NCBI Taxonomy" id="2732868"/>
    <lineage>
        <taxon>Bacteria</taxon>
        <taxon>Pseudomonadati</taxon>
        <taxon>Pseudomonadota</taxon>
        <taxon>Betaproteobacteria</taxon>
        <taxon>Burkholderiales</taxon>
        <taxon>Sphaerotilaceae</taxon>
        <taxon>Pseudaquabacterium</taxon>
    </lineage>
</organism>
<feature type="transmembrane region" description="Helical" evidence="1">
    <location>
        <begin position="178"/>
        <end position="200"/>
    </location>
</feature>
<dbReference type="EMBL" id="JABRWJ010000001">
    <property type="protein sequence ID" value="NRF65989.1"/>
    <property type="molecule type" value="Genomic_DNA"/>
</dbReference>
<dbReference type="InterPro" id="IPR052155">
    <property type="entry name" value="Biofilm_reg_signaling"/>
</dbReference>
<dbReference type="Pfam" id="PF03707">
    <property type="entry name" value="MHYT"/>
    <property type="match status" value="3"/>
</dbReference>
<feature type="domain" description="MHYT" evidence="4">
    <location>
        <begin position="10"/>
        <end position="204"/>
    </location>
</feature>
<feature type="transmembrane region" description="Helical" evidence="1">
    <location>
        <begin position="220"/>
        <end position="241"/>
    </location>
</feature>
<dbReference type="PROSITE" id="PS50883">
    <property type="entry name" value="EAL"/>
    <property type="match status" value="1"/>
</dbReference>
<dbReference type="CDD" id="cd01948">
    <property type="entry name" value="EAL"/>
    <property type="match status" value="1"/>
</dbReference>
<dbReference type="PANTHER" id="PTHR44757:SF2">
    <property type="entry name" value="BIOFILM ARCHITECTURE MAINTENANCE PROTEIN MBAA"/>
    <property type="match status" value="1"/>
</dbReference>
<evidence type="ECO:0000259" key="2">
    <source>
        <dbReference type="PROSITE" id="PS50883"/>
    </source>
</evidence>
<feature type="transmembrane region" description="Helical" evidence="1">
    <location>
        <begin position="109"/>
        <end position="133"/>
    </location>
</feature>
<dbReference type="NCBIfam" id="TIGR00254">
    <property type="entry name" value="GGDEF"/>
    <property type="match status" value="1"/>
</dbReference>
<feature type="transmembrane region" description="Helical" evidence="1">
    <location>
        <begin position="12"/>
        <end position="30"/>
    </location>
</feature>
<dbReference type="RefSeq" id="WP_173120515.1">
    <property type="nucleotide sequence ID" value="NZ_JABRWJ010000001.1"/>
</dbReference>
<dbReference type="Gene3D" id="3.30.70.270">
    <property type="match status" value="1"/>
</dbReference>
<protein>
    <submittedName>
        <fullName evidence="5">EAL domain-containing protein</fullName>
    </submittedName>
</protein>
<evidence type="ECO:0000259" key="3">
    <source>
        <dbReference type="PROSITE" id="PS50887"/>
    </source>
</evidence>
<dbReference type="Pfam" id="PF00563">
    <property type="entry name" value="EAL"/>
    <property type="match status" value="1"/>
</dbReference>
<name>A0ABX2EAA6_9BURK</name>
<dbReference type="InterPro" id="IPR043128">
    <property type="entry name" value="Rev_trsase/Diguanyl_cyclase"/>
</dbReference>
<evidence type="ECO:0000259" key="4">
    <source>
        <dbReference type="PROSITE" id="PS50924"/>
    </source>
</evidence>
<keyword evidence="1" id="KW-1133">Transmembrane helix</keyword>
<dbReference type="InterPro" id="IPR005330">
    <property type="entry name" value="MHYT_dom"/>
</dbReference>
<reference evidence="5 6" key="1">
    <citation type="submission" date="2020-05" db="EMBL/GenBank/DDBJ databases">
        <title>Aquincola sp. isolate from soil.</title>
        <authorList>
            <person name="Han J."/>
            <person name="Kim D.-U."/>
        </authorList>
    </citation>
    <scope>NUCLEOTIDE SEQUENCE [LARGE SCALE GENOMIC DNA]</scope>
    <source>
        <strain evidence="5 6">S2</strain>
    </source>
</reference>
<feature type="transmembrane region" description="Helical" evidence="1">
    <location>
        <begin position="145"/>
        <end position="166"/>
    </location>
</feature>
<dbReference type="InterPro" id="IPR001633">
    <property type="entry name" value="EAL_dom"/>
</dbReference>
<feature type="domain" description="GGDEF" evidence="3">
    <location>
        <begin position="313"/>
        <end position="445"/>
    </location>
</feature>
<sequence>MNPELLKASYDAGGVALSVLVAAFASYVALDLARRVRSSDRASARAWTVGGALVMGSGIWSMHFVGMLALTLPIEIGYQPFTTFLSWAAAVAVSAIALLIAARDRLAPATLAGGGLAMGAGICVMHYTGMAAIELAPGIVWDWRLVAASAAIACAASTAALIIFFLMRRLAGLRARLAQLGAAVVMGAAISGMHYTAMAAADFPVGALCLSVEGLGGRSLGTLIVLATVVLLSITLFTSVLDARMQARAQSLTRSLQTANEQLQGANAQLQRMAFVDPLTGVANRALFENRLAHALARVDRLGTQPGHPPPPSRLAILFIDLDGFKPVNDSYGHDTGDHVLRQVAERLKMVSRDVDTVARVGGDEFVLLLEDIGGLHDAVSAAGRILQAMGRPFELAERKLSLSCSIGIAAYPEHGQRDKLMAAADAAMYAAKRSGSGGYAVFESHMNDGVGEQIELQQALREALQAGQLKLHYQPKVDSRSGCVCGIEALLRWTHPTRGPISPAVFIPIAERFGLIIAIGNWVIDEACRQMALWSELGLRMRVSINVSAYQLRQPDMVDRVQQALYRHGVDADQLVCEITESVAMEDTMATQRVIEQLGDLGVKLSIDDFGTGYSSLSSLRQIGAQELKIDRSFVKDVATNADARAVVDAVVRLGHALGLRVVAEGVENRLQRETLLELGCDEFQGFYLARPMAPDALLQADLRMSEGSEALQFSPSTMMPLRAG</sequence>
<accession>A0ABX2EAA6</accession>
<dbReference type="SUPFAM" id="SSF141868">
    <property type="entry name" value="EAL domain-like"/>
    <property type="match status" value="1"/>
</dbReference>
<comment type="caution">
    <text evidence="5">The sequence shown here is derived from an EMBL/GenBank/DDBJ whole genome shotgun (WGS) entry which is preliminary data.</text>
</comment>